<evidence type="ECO:0000313" key="3">
    <source>
        <dbReference type="EMBL" id="KAF5815925.1"/>
    </source>
</evidence>
<dbReference type="Proteomes" id="UP000215914">
    <property type="component" value="Unassembled WGS sequence"/>
</dbReference>
<evidence type="ECO:0000259" key="2">
    <source>
        <dbReference type="Pfam" id="PF14372"/>
    </source>
</evidence>
<dbReference type="PANTHER" id="PTHR23272:SF193">
    <property type="entry name" value="OS07G0624100 PROTEIN"/>
    <property type="match status" value="1"/>
</dbReference>
<feature type="domain" description="hAT-like transposase RNase-H fold" evidence="2">
    <location>
        <begin position="15"/>
        <end position="119"/>
    </location>
</feature>
<dbReference type="SUPFAM" id="SSF53098">
    <property type="entry name" value="Ribonuclease H-like"/>
    <property type="match status" value="1"/>
</dbReference>
<dbReference type="PANTHER" id="PTHR23272">
    <property type="entry name" value="BED FINGER-RELATED"/>
    <property type="match status" value="1"/>
</dbReference>
<dbReference type="Gramene" id="mRNA:HanXRQr2_Chr03g0128621">
    <property type="protein sequence ID" value="mRNA:HanXRQr2_Chr03g0128621"/>
    <property type="gene ID" value="HanXRQr2_Chr03g0128621"/>
</dbReference>
<evidence type="ECO:0000313" key="4">
    <source>
        <dbReference type="Proteomes" id="UP000215914"/>
    </source>
</evidence>
<dbReference type="Pfam" id="PF14372">
    <property type="entry name" value="hAT-like_RNase-H"/>
    <property type="match status" value="1"/>
</dbReference>
<dbReference type="Pfam" id="PF05699">
    <property type="entry name" value="Dimer_Tnp_hAT"/>
    <property type="match status" value="1"/>
</dbReference>
<evidence type="ECO:0000259" key="1">
    <source>
        <dbReference type="Pfam" id="PF05699"/>
    </source>
</evidence>
<gene>
    <name evidence="3" type="ORF">HanXRQr2_Chr03g0128621</name>
</gene>
<dbReference type="EMBL" id="MNCJ02000318">
    <property type="protein sequence ID" value="KAF5815925.1"/>
    <property type="molecule type" value="Genomic_DNA"/>
</dbReference>
<reference evidence="3" key="1">
    <citation type="journal article" date="2017" name="Nature">
        <title>The sunflower genome provides insights into oil metabolism, flowering and Asterid evolution.</title>
        <authorList>
            <person name="Badouin H."/>
            <person name="Gouzy J."/>
            <person name="Grassa C.J."/>
            <person name="Murat F."/>
            <person name="Staton S.E."/>
            <person name="Cottret L."/>
            <person name="Lelandais-Briere C."/>
            <person name="Owens G.L."/>
            <person name="Carrere S."/>
            <person name="Mayjonade B."/>
            <person name="Legrand L."/>
            <person name="Gill N."/>
            <person name="Kane N.C."/>
            <person name="Bowers J.E."/>
            <person name="Hubner S."/>
            <person name="Bellec A."/>
            <person name="Berard A."/>
            <person name="Berges H."/>
            <person name="Blanchet N."/>
            <person name="Boniface M.C."/>
            <person name="Brunel D."/>
            <person name="Catrice O."/>
            <person name="Chaidir N."/>
            <person name="Claudel C."/>
            <person name="Donnadieu C."/>
            <person name="Faraut T."/>
            <person name="Fievet G."/>
            <person name="Helmstetter N."/>
            <person name="King M."/>
            <person name="Knapp S.J."/>
            <person name="Lai Z."/>
            <person name="Le Paslier M.C."/>
            <person name="Lippi Y."/>
            <person name="Lorenzon L."/>
            <person name="Mandel J.R."/>
            <person name="Marage G."/>
            <person name="Marchand G."/>
            <person name="Marquand E."/>
            <person name="Bret-Mestries E."/>
            <person name="Morien E."/>
            <person name="Nambeesan S."/>
            <person name="Nguyen T."/>
            <person name="Pegot-Espagnet P."/>
            <person name="Pouilly N."/>
            <person name="Raftis F."/>
            <person name="Sallet E."/>
            <person name="Schiex T."/>
            <person name="Thomas J."/>
            <person name="Vandecasteele C."/>
            <person name="Vares D."/>
            <person name="Vear F."/>
            <person name="Vautrin S."/>
            <person name="Crespi M."/>
            <person name="Mangin B."/>
            <person name="Burke J.M."/>
            <person name="Salse J."/>
            <person name="Munos S."/>
            <person name="Vincourt P."/>
            <person name="Rieseberg L.H."/>
            <person name="Langlade N.B."/>
        </authorList>
    </citation>
    <scope>NUCLEOTIDE SEQUENCE</scope>
    <source>
        <tissue evidence="3">Leaves</tissue>
    </source>
</reference>
<dbReference type="AlphaFoldDB" id="A0A9K3JIL2"/>
<protein>
    <submittedName>
        <fullName evidence="3">HAT dimerization domain, ribonuclease H-like superfamily, hAT-like transposase, RNase-H</fullName>
    </submittedName>
</protein>
<dbReference type="InterPro" id="IPR012337">
    <property type="entry name" value="RNaseH-like_sf"/>
</dbReference>
<name>A0A9K3JIL2_HELAN</name>
<dbReference type="InterPro" id="IPR025525">
    <property type="entry name" value="hAT-like_transposase_RNase-H"/>
</dbReference>
<accession>A0A9K3JIL2</accession>
<sequence>MTFLKVFYEVTNRFSGSLYVTSSAYFHDMCLMHTHIDECIGNDDERLSHMAINMRLKYNKYWGDVEKMNPLLYIAVALDPRYKLSYVNWSLDDMYPTGNLATNLKKKVEETLTKLYDFYCSKDLKHGKSCTSKKSHNLGGISESLSIQERRMLKYKSHLEAGTTSELSELDRYLKDNKEPMYESFDLLHWWKINGEKYKILAKVARDVLAVPVSTVASESAFSTGGRILDPFRSSLSPKTVQALVCTQNWIRADFKKQASVEYKDMLKEIEEIEEIEKCFASKLNICTDHID</sequence>
<dbReference type="InterPro" id="IPR008906">
    <property type="entry name" value="HATC_C_dom"/>
</dbReference>
<keyword evidence="4" id="KW-1185">Reference proteome</keyword>
<organism evidence="3 4">
    <name type="scientific">Helianthus annuus</name>
    <name type="common">Common sunflower</name>
    <dbReference type="NCBI Taxonomy" id="4232"/>
    <lineage>
        <taxon>Eukaryota</taxon>
        <taxon>Viridiplantae</taxon>
        <taxon>Streptophyta</taxon>
        <taxon>Embryophyta</taxon>
        <taxon>Tracheophyta</taxon>
        <taxon>Spermatophyta</taxon>
        <taxon>Magnoliopsida</taxon>
        <taxon>eudicotyledons</taxon>
        <taxon>Gunneridae</taxon>
        <taxon>Pentapetalae</taxon>
        <taxon>asterids</taxon>
        <taxon>campanulids</taxon>
        <taxon>Asterales</taxon>
        <taxon>Asteraceae</taxon>
        <taxon>Asteroideae</taxon>
        <taxon>Heliantheae alliance</taxon>
        <taxon>Heliantheae</taxon>
        <taxon>Helianthus</taxon>
    </lineage>
</organism>
<comment type="caution">
    <text evidence="3">The sequence shown here is derived from an EMBL/GenBank/DDBJ whole genome shotgun (WGS) entry which is preliminary data.</text>
</comment>
<reference evidence="3" key="2">
    <citation type="submission" date="2020-06" db="EMBL/GenBank/DDBJ databases">
        <title>Helianthus annuus Genome sequencing and assembly Release 2.</title>
        <authorList>
            <person name="Gouzy J."/>
            <person name="Langlade N."/>
            <person name="Munos S."/>
        </authorList>
    </citation>
    <scope>NUCLEOTIDE SEQUENCE</scope>
    <source>
        <tissue evidence="3">Leaves</tissue>
    </source>
</reference>
<feature type="domain" description="HAT C-terminal dimerisation" evidence="1">
    <location>
        <begin position="169"/>
        <end position="251"/>
    </location>
</feature>
<proteinExistence type="predicted"/>
<dbReference type="GO" id="GO:0046983">
    <property type="term" value="F:protein dimerization activity"/>
    <property type="evidence" value="ECO:0007669"/>
    <property type="project" value="InterPro"/>
</dbReference>
<dbReference type="GO" id="GO:0003677">
    <property type="term" value="F:DNA binding"/>
    <property type="evidence" value="ECO:0007669"/>
    <property type="project" value="InterPro"/>
</dbReference>